<dbReference type="GO" id="GO:0016787">
    <property type="term" value="F:hydrolase activity"/>
    <property type="evidence" value="ECO:0007669"/>
    <property type="project" value="UniProtKB-KW"/>
</dbReference>
<gene>
    <name evidence="5" type="ORF">KDI_38160</name>
</gene>
<dbReference type="Proteomes" id="UP000322530">
    <property type="component" value="Unassembled WGS sequence"/>
</dbReference>
<dbReference type="PROSITE" id="PS50911">
    <property type="entry name" value="CHAP"/>
    <property type="match status" value="1"/>
</dbReference>
<keyword evidence="1" id="KW-0732">Signal</keyword>
<evidence type="ECO:0000259" key="3">
    <source>
        <dbReference type="PROSITE" id="PS50911"/>
    </source>
</evidence>
<evidence type="ECO:0000313" key="5">
    <source>
        <dbReference type="EMBL" id="GCF10252.1"/>
    </source>
</evidence>
<dbReference type="PROSITE" id="PS51782">
    <property type="entry name" value="LYSM"/>
    <property type="match status" value="1"/>
</dbReference>
<dbReference type="InterPro" id="IPR038765">
    <property type="entry name" value="Papain-like_cys_pep_sf"/>
</dbReference>
<dbReference type="InterPro" id="IPR007921">
    <property type="entry name" value="CHAP_dom"/>
</dbReference>
<feature type="domain" description="Peptidase C51" evidence="3">
    <location>
        <begin position="98"/>
        <end position="227"/>
    </location>
</feature>
<dbReference type="InterPro" id="IPR018392">
    <property type="entry name" value="LysM"/>
</dbReference>
<evidence type="ECO:0000259" key="4">
    <source>
        <dbReference type="PROSITE" id="PS51782"/>
    </source>
</evidence>
<dbReference type="AlphaFoldDB" id="A0A5A5TFQ9"/>
<evidence type="ECO:0000256" key="1">
    <source>
        <dbReference type="ARBA" id="ARBA00022729"/>
    </source>
</evidence>
<reference evidence="5 6" key="1">
    <citation type="submission" date="2019-01" db="EMBL/GenBank/DDBJ databases">
        <title>Draft genome sequence of Dictyobacter sp. Uno17.</title>
        <authorList>
            <person name="Wang C.M."/>
            <person name="Zheng Y."/>
            <person name="Sakai Y."/>
            <person name="Abe K."/>
            <person name="Yokota A."/>
            <person name="Yabe S."/>
        </authorList>
    </citation>
    <scope>NUCLEOTIDE SEQUENCE [LARGE SCALE GENOMIC DNA]</scope>
    <source>
        <strain evidence="5 6">Uno17</strain>
    </source>
</reference>
<comment type="caution">
    <text evidence="5">The sequence shown here is derived from an EMBL/GenBank/DDBJ whole genome shotgun (WGS) entry which is preliminary data.</text>
</comment>
<keyword evidence="6" id="KW-1185">Reference proteome</keyword>
<accession>A0A5A5TFQ9</accession>
<dbReference type="Gene3D" id="3.10.350.10">
    <property type="entry name" value="LysM domain"/>
    <property type="match status" value="1"/>
</dbReference>
<dbReference type="InterPro" id="IPR036779">
    <property type="entry name" value="LysM_dom_sf"/>
</dbReference>
<dbReference type="Pfam" id="PF01476">
    <property type="entry name" value="LysM"/>
    <property type="match status" value="1"/>
</dbReference>
<keyword evidence="2" id="KW-0378">Hydrolase</keyword>
<dbReference type="EMBL" id="BIXY01000065">
    <property type="protein sequence ID" value="GCF10252.1"/>
    <property type="molecule type" value="Genomic_DNA"/>
</dbReference>
<dbReference type="CDD" id="cd00118">
    <property type="entry name" value="LysM"/>
    <property type="match status" value="1"/>
</dbReference>
<proteinExistence type="predicted"/>
<protein>
    <recommendedName>
        <fullName evidence="7">Peptidase C51 domain-containing protein</fullName>
    </recommendedName>
</protein>
<name>A0A5A5TFQ9_9CHLR</name>
<feature type="domain" description="LysM" evidence="4">
    <location>
        <begin position="1"/>
        <end position="35"/>
    </location>
</feature>
<evidence type="ECO:0008006" key="7">
    <source>
        <dbReference type="Google" id="ProtNLM"/>
    </source>
</evidence>
<evidence type="ECO:0000256" key="2">
    <source>
        <dbReference type="ARBA" id="ARBA00022801"/>
    </source>
</evidence>
<dbReference type="Gene3D" id="3.90.1720.10">
    <property type="entry name" value="endopeptidase domain like (from Nostoc punctiforme)"/>
    <property type="match status" value="1"/>
</dbReference>
<dbReference type="Pfam" id="PF05257">
    <property type="entry name" value="CHAP"/>
    <property type="match status" value="1"/>
</dbReference>
<organism evidence="5 6">
    <name type="scientific">Dictyobacter arantiisoli</name>
    <dbReference type="NCBI Taxonomy" id="2014874"/>
    <lineage>
        <taxon>Bacteria</taxon>
        <taxon>Bacillati</taxon>
        <taxon>Chloroflexota</taxon>
        <taxon>Ktedonobacteria</taxon>
        <taxon>Ktedonobacterales</taxon>
        <taxon>Dictyobacteraceae</taxon>
        <taxon>Dictyobacter</taxon>
    </lineage>
</organism>
<dbReference type="SUPFAM" id="SSF54001">
    <property type="entry name" value="Cysteine proteinases"/>
    <property type="match status" value="1"/>
</dbReference>
<sequence length="228" mass="24704">MESIAAAYGVSTSQMATYNHLSPSSLTYINQRICIPSAPFIEMSSTLYGVRVPPQLAAPLAMLKHATYIKEEQRDQPAAPTFQAVPDPEMSLSISAALKRVPRGFGPLAIATAYRNAYPFGQCTWWASQRYYQLHNVLVPWTFNANAGEWVDRALNFGWHVSSIPTVGSILVLSGGVQGADPVGHVAIVEQVKDDGMVIASSMNWGKHPGSITNSLFHEGPGVAFISQ</sequence>
<evidence type="ECO:0000313" key="6">
    <source>
        <dbReference type="Proteomes" id="UP000322530"/>
    </source>
</evidence>